<dbReference type="InterPro" id="IPR027417">
    <property type="entry name" value="P-loop_NTPase"/>
</dbReference>
<dbReference type="GO" id="GO:0005524">
    <property type="term" value="F:ATP binding"/>
    <property type="evidence" value="ECO:0007669"/>
    <property type="project" value="UniProtKB-UniRule"/>
</dbReference>
<name>A0A926DXA3_9FIRM</name>
<protein>
    <recommendedName>
        <fullName evidence="3 4">Dephospho-CoA kinase</fullName>
        <ecNumber evidence="3 4">2.7.1.24</ecNumber>
    </recommendedName>
    <alternativeName>
        <fullName evidence="3">Dephosphocoenzyme A kinase</fullName>
    </alternativeName>
</protein>
<dbReference type="PROSITE" id="PS51219">
    <property type="entry name" value="DPCK"/>
    <property type="match status" value="1"/>
</dbReference>
<keyword evidence="2 3" id="KW-0067">ATP-binding</keyword>
<keyword evidence="6" id="KW-1185">Reference proteome</keyword>
<dbReference type="InterPro" id="IPR001977">
    <property type="entry name" value="Depp_CoAkinase"/>
</dbReference>
<accession>A0A926DXA3</accession>
<comment type="subcellular location">
    <subcellularLocation>
        <location evidence="3">Cytoplasm</location>
    </subcellularLocation>
</comment>
<comment type="caution">
    <text evidence="5">The sequence shown here is derived from an EMBL/GenBank/DDBJ whole genome shotgun (WGS) entry which is preliminary data.</text>
</comment>
<dbReference type="HAMAP" id="MF_00376">
    <property type="entry name" value="Dephospho_CoA_kinase"/>
    <property type="match status" value="1"/>
</dbReference>
<keyword evidence="3" id="KW-0173">Coenzyme A biosynthesis</keyword>
<dbReference type="SUPFAM" id="SSF52540">
    <property type="entry name" value="P-loop containing nucleoside triphosphate hydrolases"/>
    <property type="match status" value="1"/>
</dbReference>
<keyword evidence="3 5" id="KW-0808">Transferase</keyword>
<dbReference type="GO" id="GO:0005737">
    <property type="term" value="C:cytoplasm"/>
    <property type="evidence" value="ECO:0007669"/>
    <property type="project" value="UniProtKB-SubCell"/>
</dbReference>
<dbReference type="RefSeq" id="WP_249281957.1">
    <property type="nucleotide sequence ID" value="NZ_JACRST010000002.1"/>
</dbReference>
<keyword evidence="1 3" id="KW-0547">Nucleotide-binding</keyword>
<dbReference type="GO" id="GO:0015937">
    <property type="term" value="P:coenzyme A biosynthetic process"/>
    <property type="evidence" value="ECO:0007669"/>
    <property type="project" value="UniProtKB-UniRule"/>
</dbReference>
<comment type="catalytic activity">
    <reaction evidence="3">
        <text>3'-dephospho-CoA + ATP = ADP + CoA + H(+)</text>
        <dbReference type="Rhea" id="RHEA:18245"/>
        <dbReference type="ChEBI" id="CHEBI:15378"/>
        <dbReference type="ChEBI" id="CHEBI:30616"/>
        <dbReference type="ChEBI" id="CHEBI:57287"/>
        <dbReference type="ChEBI" id="CHEBI:57328"/>
        <dbReference type="ChEBI" id="CHEBI:456216"/>
        <dbReference type="EC" id="2.7.1.24"/>
    </reaction>
</comment>
<gene>
    <name evidence="3" type="primary">coaE</name>
    <name evidence="5" type="ORF">H8711_02455</name>
</gene>
<comment type="pathway">
    <text evidence="3">Cofactor biosynthesis; coenzyme A biosynthesis; CoA from (R)-pantothenate: step 5/5.</text>
</comment>
<keyword evidence="3" id="KW-0963">Cytoplasm</keyword>
<organism evidence="5 6">
    <name type="scientific">Ligaoa zhengdingensis</name>
    <dbReference type="NCBI Taxonomy" id="2763658"/>
    <lineage>
        <taxon>Bacteria</taxon>
        <taxon>Bacillati</taxon>
        <taxon>Bacillota</taxon>
        <taxon>Clostridia</taxon>
        <taxon>Eubacteriales</taxon>
        <taxon>Oscillospiraceae</taxon>
        <taxon>Ligaoa</taxon>
    </lineage>
</organism>
<evidence type="ECO:0000256" key="4">
    <source>
        <dbReference type="NCBIfam" id="TIGR00152"/>
    </source>
</evidence>
<sequence length="203" mass="22604">MRIYGLTGQTGGGKTTVGEELARQGFAVIDCDLVSREVVEPGTPCLARLAQRFGQQILRPDGSLDRKKLGDIVFHDRTELAALDEIIYPYIEREIERRIEELRAGNNKGILLDAPTLLESGVQRLCDGGVISVIAPVSLRRARIMARDGLDGERADARIASQHSDEYYIGQSDYLLRNEGSPEELRQRARELARELLKSNEKG</sequence>
<evidence type="ECO:0000256" key="2">
    <source>
        <dbReference type="ARBA" id="ARBA00022840"/>
    </source>
</evidence>
<comment type="function">
    <text evidence="3">Catalyzes the phosphorylation of the 3'-hydroxyl group of dephosphocoenzyme A to form coenzyme A.</text>
</comment>
<dbReference type="PANTHER" id="PTHR10695">
    <property type="entry name" value="DEPHOSPHO-COA KINASE-RELATED"/>
    <property type="match status" value="1"/>
</dbReference>
<comment type="similarity">
    <text evidence="3">Belongs to the CoaE family.</text>
</comment>
<proteinExistence type="inferred from homology"/>
<dbReference type="EMBL" id="JACRST010000002">
    <property type="protein sequence ID" value="MBC8545801.1"/>
    <property type="molecule type" value="Genomic_DNA"/>
</dbReference>
<evidence type="ECO:0000313" key="5">
    <source>
        <dbReference type="EMBL" id="MBC8545801.1"/>
    </source>
</evidence>
<evidence type="ECO:0000313" key="6">
    <source>
        <dbReference type="Proteomes" id="UP000653127"/>
    </source>
</evidence>
<evidence type="ECO:0000256" key="1">
    <source>
        <dbReference type="ARBA" id="ARBA00022741"/>
    </source>
</evidence>
<dbReference type="PANTHER" id="PTHR10695:SF46">
    <property type="entry name" value="BIFUNCTIONAL COENZYME A SYNTHASE-RELATED"/>
    <property type="match status" value="1"/>
</dbReference>
<dbReference type="Gene3D" id="3.40.50.300">
    <property type="entry name" value="P-loop containing nucleotide triphosphate hydrolases"/>
    <property type="match status" value="1"/>
</dbReference>
<dbReference type="NCBIfam" id="TIGR00152">
    <property type="entry name" value="dephospho-CoA kinase"/>
    <property type="match status" value="1"/>
</dbReference>
<feature type="binding site" evidence="3">
    <location>
        <begin position="11"/>
        <end position="16"/>
    </location>
    <ligand>
        <name>ATP</name>
        <dbReference type="ChEBI" id="CHEBI:30616"/>
    </ligand>
</feature>
<dbReference type="AlphaFoldDB" id="A0A926DXA3"/>
<dbReference type="Proteomes" id="UP000653127">
    <property type="component" value="Unassembled WGS sequence"/>
</dbReference>
<dbReference type="EC" id="2.7.1.24" evidence="3 4"/>
<reference evidence="5" key="1">
    <citation type="submission" date="2020-08" db="EMBL/GenBank/DDBJ databases">
        <title>Genome public.</title>
        <authorList>
            <person name="Liu C."/>
            <person name="Sun Q."/>
        </authorList>
    </citation>
    <scope>NUCLEOTIDE SEQUENCE</scope>
    <source>
        <strain evidence="5">NSJ-31</strain>
    </source>
</reference>
<dbReference type="Pfam" id="PF01121">
    <property type="entry name" value="CoaE"/>
    <property type="match status" value="1"/>
</dbReference>
<evidence type="ECO:0000256" key="3">
    <source>
        <dbReference type="HAMAP-Rule" id="MF_00376"/>
    </source>
</evidence>
<keyword evidence="3 5" id="KW-0418">Kinase</keyword>
<dbReference type="GO" id="GO:0004140">
    <property type="term" value="F:dephospho-CoA kinase activity"/>
    <property type="evidence" value="ECO:0007669"/>
    <property type="project" value="UniProtKB-UniRule"/>
</dbReference>
<dbReference type="CDD" id="cd02022">
    <property type="entry name" value="DPCK"/>
    <property type="match status" value="1"/>
</dbReference>